<dbReference type="InterPro" id="IPR050361">
    <property type="entry name" value="MPP/UQCRC_Complex"/>
</dbReference>
<dbReference type="Pfam" id="PF00675">
    <property type="entry name" value="Peptidase_M16"/>
    <property type="match status" value="1"/>
</dbReference>
<dbReference type="Pfam" id="PF05193">
    <property type="entry name" value="Peptidase_M16_C"/>
    <property type="match status" value="2"/>
</dbReference>
<accession>A0A6H3F9P6</accession>
<dbReference type="PANTHER" id="PTHR11851">
    <property type="entry name" value="METALLOPROTEASE"/>
    <property type="match status" value="1"/>
</dbReference>
<sequence length="874" mass="95308">MARHGFLLTLFFLLLATSASAAQAAPGKDMLLTRLPNGLTVCIVKDTRFPLAATRLYVRTGSANETAAQAGISHLLEHMVFKGTEHRPKGQVAKDVEALGGYLNAATSFDKTWFITDMPAAHWRTGMDVVKEMAFQASLDPKELESEKKVVISELERDQDQPMSRLFESLQTSTLHNTVYGRPVIGYKDTVRAVTADDLRAYVRRWYQPRNMLLLVAGDVDPQAVLEHARQLFGGLTNSGDQAAPAPVDLSAAPGGPQVEVIRGPWSKVYLGLAFPAPALSDVRSTDLDVLSYLLGGDGTSLFYRKYKYEQQLVDSIGMGNMSLARAGLLYLSAQMDADKLEPFWQGLTKDLASLAAKDFSDESVRRAVFNLEDGMDRSSETLSGLAAWTGSVQFDLGGAQAEANMRAALGSVDQNRLRTALSRWLQPQALRVRVLAPEKAQLPDLEAILRANWPAPAAPKGPAPQAADAAKAETFDLGGGRTLILLPDATVPYAAVQLSFPGGNALLAAENQGLAGLTARTLTDGCADLDAQGVERWLAQRAASLDASAGLQTFTVSLTGPARFNADYFALLQDLLTKPRFEEQEVRREVSDMLSDLRQRADRPTGLLFSRLNPFLYPNGQPYGLDPLGTPESLARFTPKDVRSFWEQQLRQPWVLAVAGDFDREAVLTFARSLPVPQGKALSVSLPVWGTDKKLDLHLPGRNQAHVLEVFRAVPPDHPDAPALLLLQAVLSGQSGLLFSQMRDVEGLGYTVTAFYRAMPLAGMMAFYIGTTPDKVEQARQGFARIIAQVQAKALPEELLRAAVNRLRGEYYRDRQSLGARAGESATDAVLGRPQGFDLTLIDKAAKLSPEQVQTAARIYLTPPNRYDLLLQP</sequence>
<dbReference type="InterPro" id="IPR007863">
    <property type="entry name" value="Peptidase_M16_C"/>
</dbReference>
<dbReference type="PANTHER" id="PTHR11851:SF49">
    <property type="entry name" value="MITOCHONDRIAL-PROCESSING PEPTIDASE SUBUNIT ALPHA"/>
    <property type="match status" value="1"/>
</dbReference>
<evidence type="ECO:0000313" key="8">
    <source>
        <dbReference type="Proteomes" id="UP000292919"/>
    </source>
</evidence>
<proteinExistence type="inferred from homology"/>
<dbReference type="GO" id="GO:0006508">
    <property type="term" value="P:proteolysis"/>
    <property type="evidence" value="ECO:0007669"/>
    <property type="project" value="InterPro"/>
</dbReference>
<dbReference type="RefSeq" id="WP_130958241.1">
    <property type="nucleotide sequence ID" value="NZ_JBHSHA010000003.1"/>
</dbReference>
<gene>
    <name evidence="7" type="ORF">EB812_10115</name>
</gene>
<feature type="domain" description="Peptidase M16 N-terminal" evidence="5">
    <location>
        <begin position="44"/>
        <end position="186"/>
    </location>
</feature>
<name>A0A6H3F9P6_9BACT</name>
<dbReference type="InterPro" id="IPR011765">
    <property type="entry name" value="Pept_M16_N"/>
</dbReference>
<dbReference type="Proteomes" id="UP000292919">
    <property type="component" value="Unassembled WGS sequence"/>
</dbReference>
<feature type="domain" description="Peptidase M16 C-terminal" evidence="6">
    <location>
        <begin position="638"/>
        <end position="808"/>
    </location>
</feature>
<keyword evidence="8" id="KW-1185">Reference proteome</keyword>
<organism evidence="7 8">
    <name type="scientific">Desulfovibrio legallii</name>
    <dbReference type="NCBI Taxonomy" id="571438"/>
    <lineage>
        <taxon>Bacteria</taxon>
        <taxon>Pseudomonadati</taxon>
        <taxon>Thermodesulfobacteriota</taxon>
        <taxon>Desulfovibrionia</taxon>
        <taxon>Desulfovibrionales</taxon>
        <taxon>Desulfovibrionaceae</taxon>
        <taxon>Desulfovibrio</taxon>
    </lineage>
</organism>
<dbReference type="GO" id="GO:0046872">
    <property type="term" value="F:metal ion binding"/>
    <property type="evidence" value="ECO:0007669"/>
    <property type="project" value="InterPro"/>
</dbReference>
<comment type="caution">
    <text evidence="7">The sequence shown here is derived from an EMBL/GenBank/DDBJ whole genome shotgun (WGS) entry which is preliminary data.</text>
</comment>
<dbReference type="SUPFAM" id="SSF63411">
    <property type="entry name" value="LuxS/MPP-like metallohydrolase"/>
    <property type="match status" value="4"/>
</dbReference>
<reference evidence="7 8" key="1">
    <citation type="submission" date="2018-12" db="EMBL/GenBank/DDBJ databases">
        <title>First genome draft of Desulfovibrio legallis sp. nov.</title>
        <authorList>
            <person name="Ben Dhia O."/>
            <person name="Najjari A."/>
            <person name="Ferjani R."/>
            <person name="Fhoula I."/>
            <person name="Fardeau M.-L."/>
            <person name="Boudabbous A."/>
            <person name="Ouzari H.I."/>
        </authorList>
    </citation>
    <scope>NUCLEOTIDE SEQUENCE [LARGE SCALE GENOMIC DNA]</scope>
    <source>
        <strain evidence="7 8">H1T</strain>
    </source>
</reference>
<feature type="domain" description="Peptidase M16 C-terminal" evidence="6">
    <location>
        <begin position="194"/>
        <end position="371"/>
    </location>
</feature>
<protein>
    <submittedName>
        <fullName evidence="7">Insulinase family protein</fullName>
    </submittedName>
</protein>
<comment type="similarity">
    <text evidence="2 3">Belongs to the peptidase M16 family.</text>
</comment>
<feature type="signal peptide" evidence="4">
    <location>
        <begin position="1"/>
        <end position="21"/>
    </location>
</feature>
<evidence type="ECO:0000256" key="3">
    <source>
        <dbReference type="RuleBase" id="RU004447"/>
    </source>
</evidence>
<evidence type="ECO:0000259" key="5">
    <source>
        <dbReference type="Pfam" id="PF00675"/>
    </source>
</evidence>
<evidence type="ECO:0000259" key="6">
    <source>
        <dbReference type="Pfam" id="PF05193"/>
    </source>
</evidence>
<evidence type="ECO:0000256" key="1">
    <source>
        <dbReference type="ARBA" id="ARBA00001947"/>
    </source>
</evidence>
<evidence type="ECO:0000256" key="4">
    <source>
        <dbReference type="SAM" id="SignalP"/>
    </source>
</evidence>
<evidence type="ECO:0000256" key="2">
    <source>
        <dbReference type="ARBA" id="ARBA00007261"/>
    </source>
</evidence>
<dbReference type="GO" id="GO:0004222">
    <property type="term" value="F:metalloendopeptidase activity"/>
    <property type="evidence" value="ECO:0007669"/>
    <property type="project" value="InterPro"/>
</dbReference>
<dbReference type="InterPro" id="IPR011249">
    <property type="entry name" value="Metalloenz_LuxS/M16"/>
</dbReference>
<dbReference type="AlphaFoldDB" id="A0A6H3F9P6"/>
<feature type="chain" id="PRO_5026279217" evidence="4">
    <location>
        <begin position="22"/>
        <end position="874"/>
    </location>
</feature>
<keyword evidence="4" id="KW-0732">Signal</keyword>
<dbReference type="Gene3D" id="3.30.830.10">
    <property type="entry name" value="Metalloenzyme, LuxS/M16 peptidase-like"/>
    <property type="match status" value="4"/>
</dbReference>
<dbReference type="EMBL" id="SIXC01000013">
    <property type="protein sequence ID" value="TBH78773.1"/>
    <property type="molecule type" value="Genomic_DNA"/>
</dbReference>
<dbReference type="InterPro" id="IPR001431">
    <property type="entry name" value="Pept_M16_Zn_BS"/>
</dbReference>
<dbReference type="PROSITE" id="PS00143">
    <property type="entry name" value="INSULINASE"/>
    <property type="match status" value="1"/>
</dbReference>
<comment type="cofactor">
    <cofactor evidence="1">
        <name>Zn(2+)</name>
        <dbReference type="ChEBI" id="CHEBI:29105"/>
    </cofactor>
</comment>
<evidence type="ECO:0000313" key="7">
    <source>
        <dbReference type="EMBL" id="TBH78773.1"/>
    </source>
</evidence>